<gene>
    <name evidence="1" type="ORF">I6G51_07385</name>
    <name evidence="2" type="ORF">NCTC10288_01416</name>
</gene>
<accession>A0A2X4RDV1</accession>
<dbReference type="EMBL" id="CP065689">
    <property type="protein sequence ID" value="QPS58769.1"/>
    <property type="molecule type" value="Genomic_DNA"/>
</dbReference>
<keyword evidence="4" id="KW-1185">Reference proteome</keyword>
<sequence length="64" mass="6940">MDDKTLLSVLSKSREFVSPETSPCTAQLIGVIEADIDAGNELDSKRLLMHLVVALAKIEKAART</sequence>
<organism evidence="2 3">
    <name type="scientific">Corynebacterium minutissimum</name>
    <dbReference type="NCBI Taxonomy" id="38301"/>
    <lineage>
        <taxon>Bacteria</taxon>
        <taxon>Bacillati</taxon>
        <taxon>Actinomycetota</taxon>
        <taxon>Actinomycetes</taxon>
        <taxon>Mycobacteriales</taxon>
        <taxon>Corynebacteriaceae</taxon>
        <taxon>Corynebacterium</taxon>
    </lineage>
</organism>
<dbReference type="AlphaFoldDB" id="A0A2X4RDV1"/>
<dbReference type="KEGG" id="cmin:NCTC10288_01416"/>
<reference evidence="2 3" key="1">
    <citation type="submission" date="2018-06" db="EMBL/GenBank/DDBJ databases">
        <authorList>
            <consortium name="Pathogen Informatics"/>
            <person name="Doyle S."/>
        </authorList>
    </citation>
    <scope>NUCLEOTIDE SEQUENCE [LARGE SCALE GENOMIC DNA]</scope>
    <source>
        <strain evidence="2 3">NCTC10288</strain>
    </source>
</reference>
<dbReference type="EMBL" id="LS483460">
    <property type="protein sequence ID" value="SQI00109.1"/>
    <property type="molecule type" value="Genomic_DNA"/>
</dbReference>
<dbReference type="RefSeq" id="WP_126297606.1">
    <property type="nucleotide sequence ID" value="NZ_CP065689.1"/>
</dbReference>
<dbReference type="GeneID" id="70784394"/>
<evidence type="ECO:0000313" key="2">
    <source>
        <dbReference type="EMBL" id="SQI00109.1"/>
    </source>
</evidence>
<name>A0A2X4RDV1_9CORY</name>
<protein>
    <submittedName>
        <fullName evidence="2">Uncharacterized protein</fullName>
    </submittedName>
</protein>
<evidence type="ECO:0000313" key="4">
    <source>
        <dbReference type="Proteomes" id="UP000594905"/>
    </source>
</evidence>
<evidence type="ECO:0000313" key="3">
    <source>
        <dbReference type="Proteomes" id="UP000249264"/>
    </source>
</evidence>
<evidence type="ECO:0000313" key="1">
    <source>
        <dbReference type="EMBL" id="QPS58769.1"/>
    </source>
</evidence>
<proteinExistence type="predicted"/>
<reference evidence="1 4" key="2">
    <citation type="submission" date="2020-12" db="EMBL/GenBank/DDBJ databases">
        <title>FDA dAtabase for Regulatory Grade micrObial Sequences (FDA-ARGOS): Supporting development and validation of Infectious Disease Dx tests.</title>
        <authorList>
            <person name="Sproer C."/>
            <person name="Gronow S."/>
            <person name="Severitt S."/>
            <person name="Schroder I."/>
            <person name="Tallon L."/>
            <person name="Sadzewicz L."/>
            <person name="Zhao X."/>
            <person name="Boylan J."/>
            <person name="Ott S."/>
            <person name="Bowen H."/>
            <person name="Vavikolanu K."/>
            <person name="Mehta A."/>
            <person name="Aluvathingal J."/>
            <person name="Nadendla S."/>
            <person name="Lowell S."/>
            <person name="Myers T."/>
            <person name="Yan Y."/>
            <person name="Sichtig H."/>
        </authorList>
    </citation>
    <scope>NUCLEOTIDE SEQUENCE [LARGE SCALE GENOMIC DNA]</scope>
    <source>
        <strain evidence="1 4">FDAARGOS_894</strain>
    </source>
</reference>
<dbReference type="Proteomes" id="UP000594905">
    <property type="component" value="Chromosome"/>
</dbReference>
<dbReference type="Proteomes" id="UP000249264">
    <property type="component" value="Chromosome 1"/>
</dbReference>